<evidence type="ECO:0000256" key="1">
    <source>
        <dbReference type="SAM" id="MobiDB-lite"/>
    </source>
</evidence>
<comment type="caution">
    <text evidence="2">The sequence shown here is derived from an EMBL/GenBank/DDBJ whole genome shotgun (WGS) entry which is preliminary data.</text>
</comment>
<feature type="region of interest" description="Disordered" evidence="1">
    <location>
        <begin position="489"/>
        <end position="523"/>
    </location>
</feature>
<reference evidence="2" key="1">
    <citation type="journal article" date="2021" name="Nat. Commun.">
        <title>Genetic determinants of endophytism in the Arabidopsis root mycobiome.</title>
        <authorList>
            <person name="Mesny F."/>
            <person name="Miyauchi S."/>
            <person name="Thiergart T."/>
            <person name="Pickel B."/>
            <person name="Atanasova L."/>
            <person name="Karlsson M."/>
            <person name="Huettel B."/>
            <person name="Barry K.W."/>
            <person name="Haridas S."/>
            <person name="Chen C."/>
            <person name="Bauer D."/>
            <person name="Andreopoulos W."/>
            <person name="Pangilinan J."/>
            <person name="LaButti K."/>
            <person name="Riley R."/>
            <person name="Lipzen A."/>
            <person name="Clum A."/>
            <person name="Drula E."/>
            <person name="Henrissat B."/>
            <person name="Kohler A."/>
            <person name="Grigoriev I.V."/>
            <person name="Martin F.M."/>
            <person name="Hacquard S."/>
        </authorList>
    </citation>
    <scope>NUCLEOTIDE SEQUENCE</scope>
    <source>
        <strain evidence="2">MPI-SDFR-AT-0073</strain>
    </source>
</reference>
<organism evidence="2 3">
    <name type="scientific">Truncatella angustata</name>
    <dbReference type="NCBI Taxonomy" id="152316"/>
    <lineage>
        <taxon>Eukaryota</taxon>
        <taxon>Fungi</taxon>
        <taxon>Dikarya</taxon>
        <taxon>Ascomycota</taxon>
        <taxon>Pezizomycotina</taxon>
        <taxon>Sordariomycetes</taxon>
        <taxon>Xylariomycetidae</taxon>
        <taxon>Amphisphaeriales</taxon>
        <taxon>Sporocadaceae</taxon>
        <taxon>Truncatella</taxon>
    </lineage>
</organism>
<dbReference type="OrthoDB" id="72441at2759"/>
<proteinExistence type="predicted"/>
<protein>
    <recommendedName>
        <fullName evidence="4">Peroxin/Ferlin domain-containing protein</fullName>
    </recommendedName>
</protein>
<name>A0A9P8ZY27_9PEZI</name>
<dbReference type="GeneID" id="70131401"/>
<dbReference type="AlphaFoldDB" id="A0A9P8ZY27"/>
<dbReference type="EMBL" id="JAGPXC010000003">
    <property type="protein sequence ID" value="KAH6655581.1"/>
    <property type="molecule type" value="Genomic_DNA"/>
</dbReference>
<accession>A0A9P8ZY27</accession>
<dbReference type="RefSeq" id="XP_045959846.1">
    <property type="nucleotide sequence ID" value="XM_046102509.1"/>
</dbReference>
<sequence length="523" mass="58533">MPNRRSSRRVPPLKESDIDHEINLVDRSAAKQVGRAPSPTPEGDDGDGNTILDQPALASSDSQAPLRDGAAPIGRIEEEQDQPRNGHASHEEERHGSTVDRPRTPTVQPSTPAAEEPGPSDSAEQQQQPPPQNGVHISRVSSLKQVKKHPRRPKSPETAIDILYENERGGFLCGIPLFSGAALGNLDPPPWTNAIHRPSPTDIRTAQVPDPSWEWSWPSWRVNHDDEIDADHDGWEYSFMFSKKFSWHGPKWYNSFVRRRAWTRQRIKKGIGYQANDPHLLNPEYFTVGSPTAKMHSRQGSSVGDVASKHTSLLEPEDDGLEQKIEIQDIDTLMGMLRKSRIDREKLDAVQNYIEHSTDNLLHLQDHMHEIMSIFMFQASRRLLLTRLMEVHDGHAYQKQKMSASSADNPNPEPKPPTMRIKTLEASEGDDESAKKPHPSIPREPETEEERRKLGETAENLAAAIKHADEEVRRLEYWSDVKGMAEGGEAAGAVDDDKGWKEGWSGIDRSGGIGANKEELPPS</sequence>
<feature type="region of interest" description="Disordered" evidence="1">
    <location>
        <begin position="396"/>
        <end position="458"/>
    </location>
</feature>
<feature type="compositionally biased region" description="Basic and acidic residues" evidence="1">
    <location>
        <begin position="75"/>
        <end position="103"/>
    </location>
</feature>
<evidence type="ECO:0008006" key="4">
    <source>
        <dbReference type="Google" id="ProtNLM"/>
    </source>
</evidence>
<evidence type="ECO:0000313" key="2">
    <source>
        <dbReference type="EMBL" id="KAH6655581.1"/>
    </source>
</evidence>
<feature type="compositionally biased region" description="Polar residues" evidence="1">
    <location>
        <begin position="400"/>
        <end position="409"/>
    </location>
</feature>
<feature type="compositionally biased region" description="Basic and acidic residues" evidence="1">
    <location>
        <begin position="12"/>
        <end position="24"/>
    </location>
</feature>
<feature type="region of interest" description="Disordered" evidence="1">
    <location>
        <begin position="1"/>
        <end position="158"/>
    </location>
</feature>
<dbReference type="Proteomes" id="UP000758603">
    <property type="component" value="Unassembled WGS sequence"/>
</dbReference>
<gene>
    <name evidence="2" type="ORF">BKA67DRAFT_561157</name>
</gene>
<keyword evidence="3" id="KW-1185">Reference proteome</keyword>
<evidence type="ECO:0000313" key="3">
    <source>
        <dbReference type="Proteomes" id="UP000758603"/>
    </source>
</evidence>
<feature type="compositionally biased region" description="Basic and acidic residues" evidence="1">
    <location>
        <begin position="441"/>
        <end position="456"/>
    </location>
</feature>